<dbReference type="STRING" id="1445510.YC6258_01645"/>
<dbReference type="HOGENOM" id="CLU_542646_0_0_6"/>
<dbReference type="InterPro" id="IPR038404">
    <property type="entry name" value="TRAP_DctP_sf"/>
</dbReference>
<dbReference type="KEGG" id="gsn:YC6258_01645"/>
<dbReference type="GO" id="GO:0055085">
    <property type="term" value="P:transmembrane transport"/>
    <property type="evidence" value="ECO:0007669"/>
    <property type="project" value="InterPro"/>
</dbReference>
<dbReference type="AlphaFoldDB" id="A0A0C5VJZ6"/>
<reference evidence="3 4" key="1">
    <citation type="submission" date="2014-01" db="EMBL/GenBank/DDBJ databases">
        <title>Full genme sequencing of cellulolytic bacterium Gynuella sunshinyii YC6258T gen. nov., sp. nov.</title>
        <authorList>
            <person name="Khan H."/>
            <person name="Chung E.J."/>
            <person name="Chung Y.R."/>
        </authorList>
    </citation>
    <scope>NUCLEOTIDE SEQUENCE [LARGE SCALE GENOMIC DNA]</scope>
    <source>
        <strain evidence="3 4">YC6258</strain>
    </source>
</reference>
<name>A0A0C5VJZ6_9GAMM</name>
<dbReference type="Pfam" id="PF00497">
    <property type="entry name" value="SBP_bac_3"/>
    <property type="match status" value="1"/>
</dbReference>
<sequence>MEGIIERELPGYQVNLIETLGDNNASRELSALQSGQIQFSLLEISTLQTIDSQFAVFSIPFMFRDDTTINQFGNSSQGKRLLSSLAGKGVLGLGYMYGGMKQLLSNIPIKEYSDLRQLNLSYPADNPTDRTTLQVKTTPVANGNLVEALKENRINAQEATYEQIYGNQLHLLYRYILESNHSARTFMLSANSNFWNALSDYDREVFLRATDVALKFGNQLVVAGETNSREQIRLEGGARKKRMSEVMRINWTKQLQPLWNNQANLIGQDLFGAAFDYSHQLHFYTENFPPYNFEENGELKGIAVDFLRLVYDQTKYRDMGLKIELKTWSYGYQAAQNGPNIVLFSTVRSPQREHLFKWAGPITSDQTVALKRKQDNISIFRAEDLNRYKVGVIRDDIGQQLAREQGVKPENMKVYSNADKLVSDLNNGYIDIWIYNLAGAYQFFKKFGYKSDDFTNIYKLSESPLYFAFSPDVDDRVVANIQAAIDDVKHTPEFEKIIQKYQ</sequence>
<dbReference type="InterPro" id="IPR018389">
    <property type="entry name" value="DctP_fam"/>
</dbReference>
<protein>
    <submittedName>
        <fullName evidence="3">TRAP-type C4-dicarboxylate transport system, periplasmic component</fullName>
    </submittedName>
</protein>
<dbReference type="Proteomes" id="UP000032266">
    <property type="component" value="Chromosome"/>
</dbReference>
<keyword evidence="1" id="KW-0732">Signal</keyword>
<dbReference type="PANTHER" id="PTHR38834">
    <property type="entry name" value="PERIPLASMIC SUBSTRATE BINDING PROTEIN FAMILY 3"/>
    <property type="match status" value="1"/>
</dbReference>
<proteinExistence type="predicted"/>
<gene>
    <name evidence="3" type="ORF">YC6258_01645</name>
</gene>
<dbReference type="Gene3D" id="3.40.190.10">
    <property type="entry name" value="Periplasmic binding protein-like II"/>
    <property type="match status" value="2"/>
</dbReference>
<dbReference type="PANTHER" id="PTHR38834:SF3">
    <property type="entry name" value="SOLUTE-BINDING PROTEIN FAMILY 3_N-TERMINAL DOMAIN-CONTAINING PROTEIN"/>
    <property type="match status" value="1"/>
</dbReference>
<evidence type="ECO:0000313" key="3">
    <source>
        <dbReference type="EMBL" id="AJQ93693.1"/>
    </source>
</evidence>
<dbReference type="Pfam" id="PF03480">
    <property type="entry name" value="DctP"/>
    <property type="match status" value="1"/>
</dbReference>
<evidence type="ECO:0000313" key="4">
    <source>
        <dbReference type="Proteomes" id="UP000032266"/>
    </source>
</evidence>
<dbReference type="EMBL" id="CP007142">
    <property type="protein sequence ID" value="AJQ93693.1"/>
    <property type="molecule type" value="Genomic_DNA"/>
</dbReference>
<dbReference type="NCBIfam" id="NF037995">
    <property type="entry name" value="TRAP_S1"/>
    <property type="match status" value="1"/>
</dbReference>
<dbReference type="Gene3D" id="3.40.190.170">
    <property type="entry name" value="Bacterial extracellular solute-binding protein, family 7"/>
    <property type="match status" value="1"/>
</dbReference>
<evidence type="ECO:0000259" key="2">
    <source>
        <dbReference type="Pfam" id="PF00497"/>
    </source>
</evidence>
<feature type="domain" description="Solute-binding protein family 3/N-terminal" evidence="2">
    <location>
        <begin position="285"/>
        <end position="501"/>
    </location>
</feature>
<organism evidence="3 4">
    <name type="scientific">Gynuella sunshinyii YC6258</name>
    <dbReference type="NCBI Taxonomy" id="1445510"/>
    <lineage>
        <taxon>Bacteria</taxon>
        <taxon>Pseudomonadati</taxon>
        <taxon>Pseudomonadota</taxon>
        <taxon>Gammaproteobacteria</taxon>
        <taxon>Oceanospirillales</taxon>
        <taxon>Saccharospirillaceae</taxon>
        <taxon>Gynuella</taxon>
    </lineage>
</organism>
<accession>A0A0C5VJZ6</accession>
<dbReference type="SUPFAM" id="SSF53850">
    <property type="entry name" value="Periplasmic binding protein-like II"/>
    <property type="match status" value="1"/>
</dbReference>
<evidence type="ECO:0000256" key="1">
    <source>
        <dbReference type="ARBA" id="ARBA00022729"/>
    </source>
</evidence>
<dbReference type="InterPro" id="IPR001638">
    <property type="entry name" value="Solute-binding_3/MltF_N"/>
</dbReference>
<keyword evidence="4" id="KW-1185">Reference proteome</keyword>